<feature type="compositionally biased region" description="Basic and acidic residues" evidence="6">
    <location>
        <begin position="375"/>
        <end position="401"/>
    </location>
</feature>
<dbReference type="PANTHER" id="PTHR11071">
    <property type="entry name" value="PEPTIDYL-PROLYL CIS-TRANS ISOMERASE"/>
    <property type="match status" value="1"/>
</dbReference>
<evidence type="ECO:0000256" key="2">
    <source>
        <dbReference type="ARBA" id="ARBA00007365"/>
    </source>
</evidence>
<organism evidence="8 9">
    <name type="scientific">Ilex paraguariensis</name>
    <name type="common">yerba mate</name>
    <dbReference type="NCBI Taxonomy" id="185542"/>
    <lineage>
        <taxon>Eukaryota</taxon>
        <taxon>Viridiplantae</taxon>
        <taxon>Streptophyta</taxon>
        <taxon>Embryophyta</taxon>
        <taxon>Tracheophyta</taxon>
        <taxon>Spermatophyta</taxon>
        <taxon>Magnoliopsida</taxon>
        <taxon>eudicotyledons</taxon>
        <taxon>Gunneridae</taxon>
        <taxon>Pentapetalae</taxon>
        <taxon>asterids</taxon>
        <taxon>campanulids</taxon>
        <taxon>Aquifoliales</taxon>
        <taxon>Aquifoliaceae</taxon>
        <taxon>Ilex</taxon>
    </lineage>
</organism>
<dbReference type="InterPro" id="IPR029000">
    <property type="entry name" value="Cyclophilin-like_dom_sf"/>
</dbReference>
<dbReference type="PROSITE" id="PS50072">
    <property type="entry name" value="CSA_PPIASE_2"/>
    <property type="match status" value="1"/>
</dbReference>
<dbReference type="FunFam" id="2.40.100.10:FF:000022">
    <property type="entry name" value="Peptidyl-prolyl cis-trans isomerase CYP95"/>
    <property type="match status" value="1"/>
</dbReference>
<feature type="compositionally biased region" description="Basic residues" evidence="6">
    <location>
        <begin position="208"/>
        <end position="226"/>
    </location>
</feature>
<feature type="compositionally biased region" description="Basic residues" evidence="6">
    <location>
        <begin position="269"/>
        <end position="287"/>
    </location>
</feature>
<evidence type="ECO:0000256" key="6">
    <source>
        <dbReference type="SAM" id="MobiDB-lite"/>
    </source>
</evidence>
<gene>
    <name evidence="8" type="ORF">ILEXP_LOCUS23230</name>
</gene>
<feature type="compositionally biased region" description="Low complexity" evidence="6">
    <location>
        <begin position="403"/>
        <end position="422"/>
    </location>
</feature>
<dbReference type="CDD" id="cd01926">
    <property type="entry name" value="cyclophilin_ABH_like"/>
    <property type="match status" value="1"/>
</dbReference>
<name>A0ABC8SII2_9AQUA</name>
<evidence type="ECO:0000256" key="3">
    <source>
        <dbReference type="ARBA" id="ARBA00013194"/>
    </source>
</evidence>
<feature type="region of interest" description="Disordered" evidence="6">
    <location>
        <begin position="182"/>
        <end position="486"/>
    </location>
</feature>
<accession>A0ABC8SII2</accession>
<dbReference type="Proteomes" id="UP001642360">
    <property type="component" value="Unassembled WGS sequence"/>
</dbReference>
<evidence type="ECO:0000259" key="7">
    <source>
        <dbReference type="PROSITE" id="PS50072"/>
    </source>
</evidence>
<dbReference type="Pfam" id="PF00160">
    <property type="entry name" value="Pro_isomerase"/>
    <property type="match status" value="1"/>
</dbReference>
<evidence type="ECO:0000256" key="5">
    <source>
        <dbReference type="ARBA" id="ARBA00023235"/>
    </source>
</evidence>
<dbReference type="AlphaFoldDB" id="A0ABC8SII2"/>
<evidence type="ECO:0000313" key="9">
    <source>
        <dbReference type="Proteomes" id="UP001642360"/>
    </source>
</evidence>
<dbReference type="SUPFAM" id="SSF50891">
    <property type="entry name" value="Cyclophilin-like"/>
    <property type="match status" value="1"/>
</dbReference>
<feature type="non-terminal residue" evidence="8">
    <location>
        <position position="549"/>
    </location>
</feature>
<dbReference type="PANTHER" id="PTHR11071:SF447">
    <property type="entry name" value="PEPTIDYL-PROLYL CIS-TRANS ISOMERASE CYP63"/>
    <property type="match status" value="1"/>
</dbReference>
<dbReference type="EMBL" id="CAUOFW020002601">
    <property type="protein sequence ID" value="CAK9154873.1"/>
    <property type="molecule type" value="Genomic_DNA"/>
</dbReference>
<dbReference type="InterPro" id="IPR020892">
    <property type="entry name" value="Cyclophilin-type_PPIase_CS"/>
</dbReference>
<dbReference type="InterPro" id="IPR002130">
    <property type="entry name" value="Cyclophilin-type_PPIase_dom"/>
</dbReference>
<reference evidence="8 9" key="1">
    <citation type="submission" date="2024-02" db="EMBL/GenBank/DDBJ databases">
        <authorList>
            <person name="Vignale AGUSTIN F."/>
            <person name="Sosa J E."/>
            <person name="Modenutti C."/>
        </authorList>
    </citation>
    <scope>NUCLEOTIDE SEQUENCE [LARGE SCALE GENOMIC DNA]</scope>
</reference>
<evidence type="ECO:0000313" key="8">
    <source>
        <dbReference type="EMBL" id="CAK9154873.1"/>
    </source>
</evidence>
<dbReference type="PRINTS" id="PR00153">
    <property type="entry name" value="CSAPPISMRASE"/>
</dbReference>
<proteinExistence type="inferred from homology"/>
<sequence length="549" mass="60131">MNKKNPVVFLDISIDRDPVERIVIELFADVAPRTAENFRALCTGEKGIGITTEKPLHYKGSIFHRIIKGFMVQGGDFSKGNGTGGESIYGGKFADENFKLDHTMPGLLSMANGGPNTNGSQFFIIFKRQPHLDGKHVVFGQVVKGMDVVRKIEQLGTADGKPSAIVKIVDCGETSESKIHDAAVAEKGKKKKSGKCLSSDDDPDEKTKGRRKISLKDRRKKRKRRYSSSDSYSSDTDSDSYSSDTDSYSDSDLDSESDSYSSSSSSDGRRRKKRRSMKRERHQHGRRKEGADERGGQEASAIKNQGASLNWSSSGTESGASSNSSSSSDDEKASRKAAHKISNSSNVQTKKLRQSLDVADKSPNPLLGQTVTGQQKDRELKMTEAKADKTANQHHYSDKSSKSRSSTPTPRGRLISNRRSSPSPSPKRIMRSPRNHNDGGAPDRKSDQQSPPLKAPQASALNHGQGLSRSRSPNGTPKRIRKGRGFTERFSLHGDTVRHHQSVHLIGHIVMVEGTFMKGTMIGIQAIELTLSAHHKDVIEAHQEAGAPK</sequence>
<feature type="compositionally biased region" description="Low complexity" evidence="6">
    <location>
        <begin position="228"/>
        <end position="246"/>
    </location>
</feature>
<evidence type="ECO:0000256" key="4">
    <source>
        <dbReference type="ARBA" id="ARBA00023110"/>
    </source>
</evidence>
<feature type="compositionally biased region" description="Polar residues" evidence="6">
    <location>
        <begin position="459"/>
        <end position="475"/>
    </location>
</feature>
<comment type="caution">
    <text evidence="8">The sequence shown here is derived from an EMBL/GenBank/DDBJ whole genome shotgun (WGS) entry which is preliminary data.</text>
</comment>
<comment type="similarity">
    <text evidence="2">Belongs to the cyclophilin-type PPIase family.</text>
</comment>
<feature type="domain" description="PPIase cyclophilin-type" evidence="7">
    <location>
        <begin position="9"/>
        <end position="173"/>
    </location>
</feature>
<dbReference type="EC" id="5.2.1.8" evidence="3"/>
<feature type="compositionally biased region" description="Basic and acidic residues" evidence="6">
    <location>
        <begin position="435"/>
        <end position="447"/>
    </location>
</feature>
<dbReference type="Gene3D" id="2.40.100.10">
    <property type="entry name" value="Cyclophilin-like"/>
    <property type="match status" value="1"/>
</dbReference>
<feature type="compositionally biased region" description="Polar residues" evidence="6">
    <location>
        <begin position="302"/>
        <end position="311"/>
    </location>
</feature>
<dbReference type="GO" id="GO:0003755">
    <property type="term" value="F:peptidyl-prolyl cis-trans isomerase activity"/>
    <property type="evidence" value="ECO:0007669"/>
    <property type="project" value="UniProtKB-KW"/>
</dbReference>
<keyword evidence="9" id="KW-1185">Reference proteome</keyword>
<protein>
    <recommendedName>
        <fullName evidence="3">peptidylprolyl isomerase</fullName>
        <ecNumber evidence="3">5.2.1.8</ecNumber>
    </recommendedName>
</protein>
<comment type="catalytic activity">
    <reaction evidence="1">
        <text>[protein]-peptidylproline (omega=180) = [protein]-peptidylproline (omega=0)</text>
        <dbReference type="Rhea" id="RHEA:16237"/>
        <dbReference type="Rhea" id="RHEA-COMP:10747"/>
        <dbReference type="Rhea" id="RHEA-COMP:10748"/>
        <dbReference type="ChEBI" id="CHEBI:83833"/>
        <dbReference type="ChEBI" id="CHEBI:83834"/>
        <dbReference type="EC" id="5.2.1.8"/>
    </reaction>
</comment>
<evidence type="ECO:0000256" key="1">
    <source>
        <dbReference type="ARBA" id="ARBA00000971"/>
    </source>
</evidence>
<keyword evidence="4" id="KW-0697">Rotamase</keyword>
<dbReference type="PROSITE" id="PS00170">
    <property type="entry name" value="CSA_PPIASE_1"/>
    <property type="match status" value="1"/>
</dbReference>
<feature type="compositionally biased region" description="Low complexity" evidence="6">
    <location>
        <begin position="312"/>
        <end position="327"/>
    </location>
</feature>
<keyword evidence="5" id="KW-0413">Isomerase</keyword>
<feature type="compositionally biased region" description="Acidic residues" evidence="6">
    <location>
        <begin position="247"/>
        <end position="257"/>
    </location>
</feature>